<feature type="transmembrane region" description="Helical" evidence="1">
    <location>
        <begin position="112"/>
        <end position="133"/>
    </location>
</feature>
<keyword evidence="1" id="KW-1133">Transmembrane helix</keyword>
<name>A0A1F5MJW8_9BACT</name>
<organism evidence="2 3">
    <name type="scientific">Candidatus Daviesbacteria bacterium RIFCSPLOWO2_01_FULL_40_24</name>
    <dbReference type="NCBI Taxonomy" id="1797787"/>
    <lineage>
        <taxon>Bacteria</taxon>
        <taxon>Candidatus Daviesiibacteriota</taxon>
    </lineage>
</organism>
<dbReference type="AlphaFoldDB" id="A0A1F5MJW8"/>
<evidence type="ECO:0000313" key="2">
    <source>
        <dbReference type="EMBL" id="OGE65590.1"/>
    </source>
</evidence>
<accession>A0A1F5MJW8</accession>
<proteinExistence type="predicted"/>
<sequence>MKQEYLLIVVAGLLILAYILDAVTNPLALSLPLANPYDFFNLKYLTLYSFTTTSVVFKSIAFFIVPLWFLSFLALSKLTKGAILLVVSALMQLYALQDVATGSQIIPLEWSLALTLAGMVLLLPTTLFLIVGLGKKFHQTFIKDDSFIKDETEQPT</sequence>
<keyword evidence="1" id="KW-0812">Transmembrane</keyword>
<dbReference type="EMBL" id="MFDO01000016">
    <property type="protein sequence ID" value="OGE65590.1"/>
    <property type="molecule type" value="Genomic_DNA"/>
</dbReference>
<feature type="transmembrane region" description="Helical" evidence="1">
    <location>
        <begin position="46"/>
        <end position="70"/>
    </location>
</feature>
<keyword evidence="1" id="KW-0472">Membrane</keyword>
<comment type="caution">
    <text evidence="2">The sequence shown here is derived from an EMBL/GenBank/DDBJ whole genome shotgun (WGS) entry which is preliminary data.</text>
</comment>
<feature type="transmembrane region" description="Helical" evidence="1">
    <location>
        <begin position="82"/>
        <end position="100"/>
    </location>
</feature>
<evidence type="ECO:0000256" key="1">
    <source>
        <dbReference type="SAM" id="Phobius"/>
    </source>
</evidence>
<reference evidence="2 3" key="1">
    <citation type="journal article" date="2016" name="Nat. Commun.">
        <title>Thousands of microbial genomes shed light on interconnected biogeochemical processes in an aquifer system.</title>
        <authorList>
            <person name="Anantharaman K."/>
            <person name="Brown C.T."/>
            <person name="Hug L.A."/>
            <person name="Sharon I."/>
            <person name="Castelle C.J."/>
            <person name="Probst A.J."/>
            <person name="Thomas B.C."/>
            <person name="Singh A."/>
            <person name="Wilkins M.J."/>
            <person name="Karaoz U."/>
            <person name="Brodie E.L."/>
            <person name="Williams K.H."/>
            <person name="Hubbard S.S."/>
            <person name="Banfield J.F."/>
        </authorList>
    </citation>
    <scope>NUCLEOTIDE SEQUENCE [LARGE SCALE GENOMIC DNA]</scope>
</reference>
<dbReference type="Proteomes" id="UP000178017">
    <property type="component" value="Unassembled WGS sequence"/>
</dbReference>
<gene>
    <name evidence="2" type="ORF">A3B49_02135</name>
</gene>
<protein>
    <submittedName>
        <fullName evidence="2">Uncharacterized protein</fullName>
    </submittedName>
</protein>
<evidence type="ECO:0000313" key="3">
    <source>
        <dbReference type="Proteomes" id="UP000178017"/>
    </source>
</evidence>